<reference evidence="1 2" key="1">
    <citation type="submission" date="2019-02" db="EMBL/GenBank/DDBJ databases">
        <title>Marinobacter halodurans sp. nov., a marine bacterium isolated from sea tidal flat.</title>
        <authorList>
            <person name="Yoo Y."/>
            <person name="Lee D.W."/>
            <person name="Kim B.S."/>
            <person name="Kim J.-J."/>
        </authorList>
    </citation>
    <scope>NUCLEOTIDE SEQUENCE [LARGE SCALE GENOMIC DNA]</scope>
    <source>
        <strain evidence="1 2">YJ-S3-2</strain>
    </source>
</reference>
<gene>
    <name evidence="1" type="ORF">EZI54_04460</name>
</gene>
<name>A0ABY1ZSH0_9GAMM</name>
<protein>
    <submittedName>
        <fullName evidence="1">2-dehydro-3-deoxygalactonokinase</fullName>
    </submittedName>
</protein>
<accession>A0ABY1ZSH0</accession>
<dbReference type="Pfam" id="PF05035">
    <property type="entry name" value="DGOK"/>
    <property type="match status" value="1"/>
</dbReference>
<dbReference type="InterPro" id="IPR042258">
    <property type="entry name" value="DGOK_N"/>
</dbReference>
<dbReference type="InterPro" id="IPR007729">
    <property type="entry name" value="DGOK"/>
</dbReference>
<dbReference type="Proteomes" id="UP000313645">
    <property type="component" value="Unassembled WGS sequence"/>
</dbReference>
<keyword evidence="2" id="KW-1185">Reference proteome</keyword>
<dbReference type="InterPro" id="IPR042257">
    <property type="entry name" value="DGOK_C"/>
</dbReference>
<dbReference type="CDD" id="cd24012">
    <property type="entry name" value="ASKHA_NBD_KDGal-kinase"/>
    <property type="match status" value="1"/>
</dbReference>
<dbReference type="RefSeq" id="WP_131479469.1">
    <property type="nucleotide sequence ID" value="NZ_SJDL01000005.1"/>
</dbReference>
<comment type="caution">
    <text evidence="1">The sequence shown here is derived from an EMBL/GenBank/DDBJ whole genome shotgun (WGS) entry which is preliminary data.</text>
</comment>
<evidence type="ECO:0000313" key="1">
    <source>
        <dbReference type="EMBL" id="TBW58114.1"/>
    </source>
</evidence>
<dbReference type="Gene3D" id="3.30.420.300">
    <property type="entry name" value="2-keto-3-deoxy-galactonokinase, substrate binding domain"/>
    <property type="match status" value="1"/>
</dbReference>
<sequence length="313" mass="33359">MTAADLKAGALIAVDWGTSNFRATLLAADGAVIDRLQAPKGILHVERDGFPAVLTELLSPWLPHLPGVPVLMAGMIGSADGLVEVPYLACPASLDDIADGLVRVTPLGEANPAYIVPGLRGQSVADSPDVMRGEEIQILGALDPDARGEQILCLPGTHAKWVRLNGRTVQSFSTCMTGDAYSALRQHTILRRFAAGGEHDAKAFRRGLERVRRPGGLMHHLFSARTEVLLGDMLPETASAYLSGLLIGDEVRAMVEAIQPQSDVTLIGDPRLTVLYAEALERHGQSSRSIDGDQAVTHGLYQLATRAGLPQSN</sequence>
<organism evidence="1 2">
    <name type="scientific">Marinobacter halodurans</name>
    <dbReference type="NCBI Taxonomy" id="2528979"/>
    <lineage>
        <taxon>Bacteria</taxon>
        <taxon>Pseudomonadati</taxon>
        <taxon>Pseudomonadota</taxon>
        <taxon>Gammaproteobacteria</taxon>
        <taxon>Pseudomonadales</taxon>
        <taxon>Marinobacteraceae</taxon>
        <taxon>Marinobacter</taxon>
    </lineage>
</organism>
<proteinExistence type="predicted"/>
<dbReference type="Gene3D" id="3.30.420.310">
    <property type="entry name" value="2-keto-3-deoxy-galactonokinase, C-terminal domain"/>
    <property type="match status" value="1"/>
</dbReference>
<evidence type="ECO:0000313" key="2">
    <source>
        <dbReference type="Proteomes" id="UP000313645"/>
    </source>
</evidence>
<dbReference type="EMBL" id="SJDL01000005">
    <property type="protein sequence ID" value="TBW58114.1"/>
    <property type="molecule type" value="Genomic_DNA"/>
</dbReference>